<dbReference type="InterPro" id="IPR002649">
    <property type="entry name" value="tRNA_m1G_MeTrfase_TrmD"/>
</dbReference>
<protein>
    <recommendedName>
        <fullName evidence="6 15">tRNA (guanine-N(1)-)-methyltransferase</fullName>
        <ecNumber evidence="5 15">2.1.1.228</ecNumber>
    </recommendedName>
    <alternativeName>
        <fullName evidence="12 15">M1G-methyltransferase</fullName>
    </alternativeName>
    <alternativeName>
        <fullName evidence="13 15">tRNA [GM37] methyltransferase</fullName>
    </alternativeName>
</protein>
<comment type="subcellular location">
    <subcellularLocation>
        <location evidence="2 15 16">Cytoplasm</location>
    </subcellularLocation>
</comment>
<evidence type="ECO:0000256" key="13">
    <source>
        <dbReference type="ARBA" id="ARBA00033392"/>
    </source>
</evidence>
<evidence type="ECO:0000256" key="2">
    <source>
        <dbReference type="ARBA" id="ARBA00004496"/>
    </source>
</evidence>
<dbReference type="Gene3D" id="3.40.1280.10">
    <property type="match status" value="1"/>
</dbReference>
<evidence type="ECO:0000256" key="9">
    <source>
        <dbReference type="ARBA" id="ARBA00022679"/>
    </source>
</evidence>
<evidence type="ECO:0000313" key="19">
    <source>
        <dbReference type="Proteomes" id="UP001500298"/>
    </source>
</evidence>
<keyword evidence="11 15" id="KW-0819">tRNA processing</keyword>
<keyword evidence="10 15" id="KW-0949">S-adenosyl-L-methionine</keyword>
<comment type="similarity">
    <text evidence="3 15 16">Belongs to the RNA methyltransferase TrmD family.</text>
</comment>
<evidence type="ECO:0000256" key="12">
    <source>
        <dbReference type="ARBA" id="ARBA00029736"/>
    </source>
</evidence>
<evidence type="ECO:0000256" key="3">
    <source>
        <dbReference type="ARBA" id="ARBA00007630"/>
    </source>
</evidence>
<dbReference type="InterPro" id="IPR029028">
    <property type="entry name" value="Alpha/beta_knot_MTases"/>
</dbReference>
<evidence type="ECO:0000256" key="15">
    <source>
        <dbReference type="HAMAP-Rule" id="MF_00605"/>
    </source>
</evidence>
<dbReference type="EC" id="2.1.1.228" evidence="5 15"/>
<dbReference type="EMBL" id="BAABJX010000005">
    <property type="protein sequence ID" value="GAA4821603.1"/>
    <property type="molecule type" value="Genomic_DNA"/>
</dbReference>
<evidence type="ECO:0000259" key="17">
    <source>
        <dbReference type="Pfam" id="PF01746"/>
    </source>
</evidence>
<dbReference type="PIRSF" id="PIRSF000386">
    <property type="entry name" value="tRNA_mtase"/>
    <property type="match status" value="1"/>
</dbReference>
<evidence type="ECO:0000313" key="18">
    <source>
        <dbReference type="EMBL" id="GAA4821603.1"/>
    </source>
</evidence>
<feature type="domain" description="tRNA methyltransferase TRMD/TRM10-type" evidence="17">
    <location>
        <begin position="1"/>
        <end position="225"/>
    </location>
</feature>
<dbReference type="RefSeq" id="WP_345368591.1">
    <property type="nucleotide sequence ID" value="NZ_BAABJX010000005.1"/>
</dbReference>
<dbReference type="InterPro" id="IPR029026">
    <property type="entry name" value="tRNA_m1G_MTases_N"/>
</dbReference>
<comment type="function">
    <text evidence="1 15 16">Specifically methylates guanosine-37 in various tRNAs.</text>
</comment>
<dbReference type="NCBIfam" id="NF000648">
    <property type="entry name" value="PRK00026.1"/>
    <property type="match status" value="1"/>
</dbReference>
<evidence type="ECO:0000256" key="8">
    <source>
        <dbReference type="ARBA" id="ARBA00022603"/>
    </source>
</evidence>
<evidence type="ECO:0000256" key="1">
    <source>
        <dbReference type="ARBA" id="ARBA00002634"/>
    </source>
</evidence>
<dbReference type="CDD" id="cd18080">
    <property type="entry name" value="TrmD-like"/>
    <property type="match status" value="1"/>
</dbReference>
<keyword evidence="7 15" id="KW-0963">Cytoplasm</keyword>
<dbReference type="InterPro" id="IPR023148">
    <property type="entry name" value="tRNA_m1G_MeTrfase_C_sf"/>
</dbReference>
<feature type="binding site" evidence="15">
    <location>
        <begin position="132"/>
        <end position="137"/>
    </location>
    <ligand>
        <name>S-adenosyl-L-methionine</name>
        <dbReference type="ChEBI" id="CHEBI:59789"/>
    </ligand>
</feature>
<gene>
    <name evidence="15 18" type="primary">trmD</name>
    <name evidence="18" type="ORF">GCM10023331_02420</name>
</gene>
<dbReference type="Gene3D" id="1.10.1270.20">
    <property type="entry name" value="tRNA(m1g37)methyltransferase, domain 2"/>
    <property type="match status" value="1"/>
</dbReference>
<comment type="caution">
    <text evidence="18">The sequence shown here is derived from an EMBL/GenBank/DDBJ whole genome shotgun (WGS) entry which is preliminary data.</text>
</comment>
<keyword evidence="19" id="KW-1185">Reference proteome</keyword>
<dbReference type="InterPro" id="IPR016009">
    <property type="entry name" value="tRNA_MeTrfase_TRMD/TRM10"/>
</dbReference>
<evidence type="ECO:0000256" key="7">
    <source>
        <dbReference type="ARBA" id="ARBA00022490"/>
    </source>
</evidence>
<dbReference type="Proteomes" id="UP001500298">
    <property type="component" value="Unassembled WGS sequence"/>
</dbReference>
<evidence type="ECO:0000256" key="4">
    <source>
        <dbReference type="ARBA" id="ARBA00011738"/>
    </source>
</evidence>
<evidence type="ECO:0000256" key="16">
    <source>
        <dbReference type="RuleBase" id="RU003464"/>
    </source>
</evidence>
<dbReference type="PANTHER" id="PTHR46417">
    <property type="entry name" value="TRNA (GUANINE-N(1)-)-METHYLTRANSFERASE"/>
    <property type="match status" value="1"/>
</dbReference>
<proteinExistence type="inferred from homology"/>
<evidence type="ECO:0000256" key="14">
    <source>
        <dbReference type="ARBA" id="ARBA00047783"/>
    </source>
</evidence>
<accession>A0ABP9CXV7</accession>
<comment type="catalytic activity">
    <reaction evidence="14 15 16">
        <text>guanosine(37) in tRNA + S-adenosyl-L-methionine = N(1)-methylguanosine(37) in tRNA + S-adenosyl-L-homocysteine + H(+)</text>
        <dbReference type="Rhea" id="RHEA:36899"/>
        <dbReference type="Rhea" id="RHEA-COMP:10145"/>
        <dbReference type="Rhea" id="RHEA-COMP:10147"/>
        <dbReference type="ChEBI" id="CHEBI:15378"/>
        <dbReference type="ChEBI" id="CHEBI:57856"/>
        <dbReference type="ChEBI" id="CHEBI:59789"/>
        <dbReference type="ChEBI" id="CHEBI:73542"/>
        <dbReference type="ChEBI" id="CHEBI:74269"/>
        <dbReference type="EC" id="2.1.1.228"/>
    </reaction>
</comment>
<evidence type="ECO:0000256" key="10">
    <source>
        <dbReference type="ARBA" id="ARBA00022691"/>
    </source>
</evidence>
<evidence type="ECO:0000256" key="11">
    <source>
        <dbReference type="ARBA" id="ARBA00022694"/>
    </source>
</evidence>
<sequence length="230" mass="25957">MRIDIITCVPKLLEGPFSHSILKRAQDNGLVEIAVHDLRKYAINKHGQIDDYAYGYGAGMVLMIEPIERCINDLKAERTYDEIIYMTPDGEVFNQQTANQLSLGGNLIILCGHYKGVDERIREKFITKEISVGDYVLTGGELGAAIVADAVVRLIPGVMNDETSALSDSFQDDLLAPPVYTRPAEYDGMKVPDVLLSGHEAKIAEWRFEKSIERTKERRPDLYEKFKKKY</sequence>
<dbReference type="NCBIfam" id="TIGR00088">
    <property type="entry name" value="trmD"/>
    <property type="match status" value="1"/>
</dbReference>
<keyword evidence="8 15" id="KW-0489">Methyltransferase</keyword>
<keyword evidence="9 15" id="KW-0808">Transferase</keyword>
<name>A0ABP9CXV7_9BACT</name>
<evidence type="ECO:0000256" key="6">
    <source>
        <dbReference type="ARBA" id="ARBA00014679"/>
    </source>
</evidence>
<dbReference type="HAMAP" id="MF_00605">
    <property type="entry name" value="TrmD"/>
    <property type="match status" value="1"/>
</dbReference>
<evidence type="ECO:0000256" key="5">
    <source>
        <dbReference type="ARBA" id="ARBA00012807"/>
    </source>
</evidence>
<feature type="binding site" evidence="15">
    <location>
        <position position="112"/>
    </location>
    <ligand>
        <name>S-adenosyl-L-methionine</name>
        <dbReference type="ChEBI" id="CHEBI:59789"/>
    </ligand>
</feature>
<dbReference type="Pfam" id="PF01746">
    <property type="entry name" value="tRNA_m1G_MT"/>
    <property type="match status" value="1"/>
</dbReference>
<dbReference type="SUPFAM" id="SSF75217">
    <property type="entry name" value="alpha/beta knot"/>
    <property type="match status" value="1"/>
</dbReference>
<organism evidence="18 19">
    <name type="scientific">Algivirga pacifica</name>
    <dbReference type="NCBI Taxonomy" id="1162670"/>
    <lineage>
        <taxon>Bacteria</taxon>
        <taxon>Pseudomonadati</taxon>
        <taxon>Bacteroidota</taxon>
        <taxon>Cytophagia</taxon>
        <taxon>Cytophagales</taxon>
        <taxon>Flammeovirgaceae</taxon>
        <taxon>Algivirga</taxon>
    </lineage>
</organism>
<comment type="subunit">
    <text evidence="4 15 16">Homodimer.</text>
</comment>
<dbReference type="PANTHER" id="PTHR46417:SF1">
    <property type="entry name" value="TRNA (GUANINE-N(1)-)-METHYLTRANSFERASE"/>
    <property type="match status" value="1"/>
</dbReference>
<reference evidence="19" key="1">
    <citation type="journal article" date="2019" name="Int. J. Syst. Evol. Microbiol.">
        <title>The Global Catalogue of Microorganisms (GCM) 10K type strain sequencing project: providing services to taxonomists for standard genome sequencing and annotation.</title>
        <authorList>
            <consortium name="The Broad Institute Genomics Platform"/>
            <consortium name="The Broad Institute Genome Sequencing Center for Infectious Disease"/>
            <person name="Wu L."/>
            <person name="Ma J."/>
        </authorList>
    </citation>
    <scope>NUCLEOTIDE SEQUENCE [LARGE SCALE GENOMIC DNA]</scope>
    <source>
        <strain evidence="19">JCM 18326</strain>
    </source>
</reference>